<name>A0A108IQE4_9BURK</name>
<dbReference type="PANTHER" id="PTHR13847:SF287">
    <property type="entry name" value="FAD-DEPENDENT OXIDOREDUCTASE DOMAIN-CONTAINING PROTEIN 1"/>
    <property type="match status" value="1"/>
</dbReference>
<feature type="domain" description="FAD dependent oxidoreductase" evidence="2">
    <location>
        <begin position="8"/>
        <end position="342"/>
    </location>
</feature>
<dbReference type="STRING" id="1503054.WT74_21590"/>
<dbReference type="AlphaFoldDB" id="A0A108IQE4"/>
<proteinExistence type="predicted"/>
<evidence type="ECO:0000313" key="3">
    <source>
        <dbReference type="EMBL" id="KWA63011.1"/>
    </source>
</evidence>
<keyword evidence="1" id="KW-0560">Oxidoreductase</keyword>
<organism evidence="3">
    <name type="scientific">Burkholderia stagnalis</name>
    <dbReference type="NCBI Taxonomy" id="1503054"/>
    <lineage>
        <taxon>Bacteria</taxon>
        <taxon>Pseudomonadati</taxon>
        <taxon>Pseudomonadota</taxon>
        <taxon>Betaproteobacteria</taxon>
        <taxon>Burkholderiales</taxon>
        <taxon>Burkholderiaceae</taxon>
        <taxon>Burkholderia</taxon>
        <taxon>Burkholderia cepacia complex</taxon>
    </lineage>
</organism>
<dbReference type="InterPro" id="IPR036188">
    <property type="entry name" value="FAD/NAD-bd_sf"/>
</dbReference>
<dbReference type="GO" id="GO:0005737">
    <property type="term" value="C:cytoplasm"/>
    <property type="evidence" value="ECO:0007669"/>
    <property type="project" value="TreeGrafter"/>
</dbReference>
<evidence type="ECO:0000256" key="1">
    <source>
        <dbReference type="ARBA" id="ARBA00023002"/>
    </source>
</evidence>
<accession>A0A108IQE4</accession>
<dbReference type="Proteomes" id="UP000068603">
    <property type="component" value="Unassembled WGS sequence"/>
</dbReference>
<dbReference type="InterPro" id="IPR006076">
    <property type="entry name" value="FAD-dep_OxRdtase"/>
</dbReference>
<dbReference type="Gene3D" id="3.50.50.60">
    <property type="entry name" value="FAD/NAD(P)-binding domain"/>
    <property type="match status" value="1"/>
</dbReference>
<protein>
    <recommendedName>
        <fullName evidence="2">FAD dependent oxidoreductase domain-containing protein</fullName>
    </recommendedName>
</protein>
<dbReference type="GO" id="GO:0016491">
    <property type="term" value="F:oxidoreductase activity"/>
    <property type="evidence" value="ECO:0007669"/>
    <property type="project" value="UniProtKB-KW"/>
</dbReference>
<dbReference type="RefSeq" id="WP_060149948.1">
    <property type="nucleotide sequence ID" value="NZ_LPGD01000090.1"/>
</dbReference>
<dbReference type="SUPFAM" id="SSF51905">
    <property type="entry name" value="FAD/NAD(P)-binding domain"/>
    <property type="match status" value="1"/>
</dbReference>
<gene>
    <name evidence="3" type="ORF">WT44_13400</name>
</gene>
<dbReference type="Gene3D" id="3.30.9.10">
    <property type="entry name" value="D-Amino Acid Oxidase, subunit A, domain 2"/>
    <property type="match status" value="1"/>
</dbReference>
<sequence length="372" mass="39337">MMRFEYGVVGAGVVGSAIAYHLARRGRRVMLAERGLAGSLGATSYRGGILRGFDTDLFTAQLCTDGLDHFLNWEALGYPGSRPSDHVGLLYLLDPAKQSSAQHVIENLGVTSGIRFLSKRELRRYAPFVPDAHAGLAVLDTKGGLADPTGTTLALCEGLRRFGATVLERAALSAISAAPGGGWRLGFGAGSVLVERLVLATGASTRTWLPSLPIVSRAVSLVCVESPDPIALPMYDEISGAYLRPAGPGMIHCGRAALEQVIDGTSADVPSSVYEQIHARARVTIGDGGASRIVHGMTGCDAYTPTGLPYLDFVDTDRTFYVATGFSGRGFKYALWAGDAVAVDLCGERTGVSGRSIDLSAYRLPDDVLLDR</sequence>
<dbReference type="PANTHER" id="PTHR13847">
    <property type="entry name" value="SARCOSINE DEHYDROGENASE-RELATED"/>
    <property type="match status" value="1"/>
</dbReference>
<evidence type="ECO:0000259" key="2">
    <source>
        <dbReference type="Pfam" id="PF01266"/>
    </source>
</evidence>
<dbReference type="Pfam" id="PF01266">
    <property type="entry name" value="DAO"/>
    <property type="match status" value="1"/>
</dbReference>
<comment type="caution">
    <text evidence="3">The sequence shown here is derived from an EMBL/GenBank/DDBJ whole genome shotgun (WGS) entry which is preliminary data.</text>
</comment>
<reference evidence="3 4" key="1">
    <citation type="submission" date="2015-11" db="EMBL/GenBank/DDBJ databases">
        <title>Expanding the genomic diversity of Burkholderia species for the development of highly accurate diagnostics.</title>
        <authorList>
            <person name="Sahl J."/>
            <person name="Keim P."/>
            <person name="Wagner D."/>
        </authorList>
    </citation>
    <scope>NUCLEOTIDE SEQUENCE [LARGE SCALE GENOMIC DNA]</scope>
    <source>
        <strain evidence="3 4">MSMB1960WGS</strain>
    </source>
</reference>
<dbReference type="EMBL" id="LPHB01000039">
    <property type="protein sequence ID" value="KWA63011.1"/>
    <property type="molecule type" value="Genomic_DNA"/>
</dbReference>
<evidence type="ECO:0000313" key="4">
    <source>
        <dbReference type="Proteomes" id="UP000068603"/>
    </source>
</evidence>